<keyword evidence="7" id="KW-1133">Transmembrane helix</keyword>
<dbReference type="InterPro" id="IPR037066">
    <property type="entry name" value="Plug_dom_sf"/>
</dbReference>
<dbReference type="InterPro" id="IPR037682">
    <property type="entry name" value="TonB_C"/>
</dbReference>
<reference evidence="12 13" key="1">
    <citation type="submission" date="2017-08" db="EMBL/GenBank/DDBJ databases">
        <title>Infants hospitalized years apart are colonized by the same room-sourced microbial strains.</title>
        <authorList>
            <person name="Brooks B."/>
            <person name="Olm M.R."/>
            <person name="Firek B.A."/>
            <person name="Baker R."/>
            <person name="Thomas B.C."/>
            <person name="Morowitz M.J."/>
            <person name="Banfield J.F."/>
        </authorList>
    </citation>
    <scope>NUCLEOTIDE SEQUENCE [LARGE SCALE GENOMIC DNA]</scope>
    <source>
        <strain evidence="12">S2_003_000_R2_14</strain>
    </source>
</reference>
<evidence type="ECO:0000256" key="1">
    <source>
        <dbReference type="ARBA" id="ARBA00004167"/>
    </source>
</evidence>
<dbReference type="Pfam" id="PF07715">
    <property type="entry name" value="Plug"/>
    <property type="match status" value="1"/>
</dbReference>
<evidence type="ECO:0000313" key="12">
    <source>
        <dbReference type="EMBL" id="PZR10785.1"/>
    </source>
</evidence>
<dbReference type="InterPro" id="IPR036942">
    <property type="entry name" value="Beta-barrel_TonB_sf"/>
</dbReference>
<evidence type="ECO:0000256" key="3">
    <source>
        <dbReference type="ARBA" id="ARBA00022448"/>
    </source>
</evidence>
<keyword evidence="4 10" id="KW-1134">Transmembrane beta strand</keyword>
<evidence type="ECO:0000256" key="6">
    <source>
        <dbReference type="ARBA" id="ARBA00022729"/>
    </source>
</evidence>
<gene>
    <name evidence="12" type="ORF">DI536_19110</name>
</gene>
<dbReference type="PANTHER" id="PTHR30069">
    <property type="entry name" value="TONB-DEPENDENT OUTER MEMBRANE RECEPTOR"/>
    <property type="match status" value="1"/>
</dbReference>
<dbReference type="AlphaFoldDB" id="A0A2W5THD3"/>
<organism evidence="12 13">
    <name type="scientific">Archangium gephyra</name>
    <dbReference type="NCBI Taxonomy" id="48"/>
    <lineage>
        <taxon>Bacteria</taxon>
        <taxon>Pseudomonadati</taxon>
        <taxon>Myxococcota</taxon>
        <taxon>Myxococcia</taxon>
        <taxon>Myxococcales</taxon>
        <taxon>Cystobacterineae</taxon>
        <taxon>Archangiaceae</taxon>
        <taxon>Archangium</taxon>
    </lineage>
</organism>
<keyword evidence="3 10" id="KW-0813">Transport</keyword>
<comment type="similarity">
    <text evidence="10">Belongs to the TonB-dependent receptor family.</text>
</comment>
<dbReference type="SUPFAM" id="SSF56935">
    <property type="entry name" value="Porins"/>
    <property type="match status" value="1"/>
</dbReference>
<evidence type="ECO:0000256" key="8">
    <source>
        <dbReference type="ARBA" id="ARBA00023136"/>
    </source>
</evidence>
<sequence>MGALLALPLTHVTAISATRVRSFGLLLGLLTITAAHAFEETSRYKEVDAGVHIPVLTKAPELLQFVEAVYPAEAQAQGLTARVRLAVTIGADGLVMTAKVVEPVGQGFDEAAVEAVKQFIFTPAEVDFKPAVVQIEYVYNFVLKVPEDAGVPEAVDAGAPNAKLMGTLNVRGARGFVPGAIIRCDSAEEREAYSDDEGKFALDVVAGECAVRVSSSEYELFQTKEVLEPGETREVKYFLLPKVVGYQTVIRGQKDKKEVVRRTLSRQEAQKVPGSFGDPIRVIQNFPGVARAPFGLGQLIVRGANPNQTLTFFDGVEIPLLFHFAGGPSIVNGEFLDRIDFFPGGFGARYGRAVGGVVDVTSRKGASDTWHGVAKVDFLDASLFVEAPLGKDASVAVAARRSYVDALIPLVLPQDPQGGALLVLPAYWDYQVRLDVGGKKGEKLVDGQNQFSLFAFGSDDRLRLIASGGGRNRDVTVDTATTFHRLMGTWAYKKGETTFKVTPYVGLDLARVAFGPATLNADQYTAGLRADLSVDLNEFFTVRAGTDIFQRTLVGSAELPSIEGFDYVAFPGADPKAEVQRISMMLPAFDGALYAEADVNIGKFTATPGLRVSHAYINGQTRDAADPRLFARFQLLDTTAIKGSVGLFTQPPSAADLANAPFGTPALTYERAFQSSLGVSHRFTDLINVDVTGFFNRRFDNIVSPGIDIVNPDGTVTRSRSANLGLGRAYGVEVMLRHEVSKYFFGWIAYTFNRSEERRAGSGDDYVPSAFDQTHILTAVGSVKLPWGFEFGARFRYVTGRPKSALIHEYDILQIDSNSYSGRFGPAGAARIKDFHQLDLRLDKNFVFQSWTLAIYLDVQNVYNQANVEATFYDYRSRKEYEVPGLPILPVLGIKASL</sequence>
<comment type="caution">
    <text evidence="12">The sequence shown here is derived from an EMBL/GenBank/DDBJ whole genome shotgun (WGS) entry which is preliminary data.</text>
</comment>
<dbReference type="InterPro" id="IPR006260">
    <property type="entry name" value="TonB/TolA_C"/>
</dbReference>
<evidence type="ECO:0000256" key="10">
    <source>
        <dbReference type="PROSITE-ProRule" id="PRU01360"/>
    </source>
</evidence>
<evidence type="ECO:0000256" key="4">
    <source>
        <dbReference type="ARBA" id="ARBA00022452"/>
    </source>
</evidence>
<dbReference type="Gene3D" id="3.30.1150.10">
    <property type="match status" value="1"/>
</dbReference>
<feature type="domain" description="TonB C-terminal" evidence="11">
    <location>
        <begin position="55"/>
        <end position="146"/>
    </location>
</feature>
<dbReference type="PROSITE" id="PS52015">
    <property type="entry name" value="TONB_CTD"/>
    <property type="match status" value="1"/>
</dbReference>
<dbReference type="PROSITE" id="PS52016">
    <property type="entry name" value="TONB_DEPENDENT_REC_3"/>
    <property type="match status" value="1"/>
</dbReference>
<dbReference type="NCBIfam" id="TIGR01352">
    <property type="entry name" value="tonB_Cterm"/>
    <property type="match status" value="1"/>
</dbReference>
<name>A0A2W5THD3_9BACT</name>
<dbReference type="Proteomes" id="UP000249061">
    <property type="component" value="Unassembled WGS sequence"/>
</dbReference>
<keyword evidence="5 10" id="KW-0812">Transmembrane</keyword>
<dbReference type="Gene3D" id="2.40.170.20">
    <property type="entry name" value="TonB-dependent receptor, beta-barrel domain"/>
    <property type="match status" value="1"/>
</dbReference>
<dbReference type="GO" id="GO:0009279">
    <property type="term" value="C:cell outer membrane"/>
    <property type="evidence" value="ECO:0007669"/>
    <property type="project" value="UniProtKB-SubCell"/>
</dbReference>
<evidence type="ECO:0000313" key="13">
    <source>
        <dbReference type="Proteomes" id="UP000249061"/>
    </source>
</evidence>
<dbReference type="SUPFAM" id="SSF74653">
    <property type="entry name" value="TolA/TonB C-terminal domain"/>
    <property type="match status" value="1"/>
</dbReference>
<keyword evidence="8 10" id="KW-0472">Membrane</keyword>
<dbReference type="InterPro" id="IPR012910">
    <property type="entry name" value="Plug_dom"/>
</dbReference>
<evidence type="ECO:0000256" key="9">
    <source>
        <dbReference type="ARBA" id="ARBA00023237"/>
    </source>
</evidence>
<evidence type="ECO:0000259" key="11">
    <source>
        <dbReference type="PROSITE" id="PS52015"/>
    </source>
</evidence>
<keyword evidence="6" id="KW-0732">Signal</keyword>
<protein>
    <submittedName>
        <fullName evidence="12">Energy transducer TonB</fullName>
    </submittedName>
</protein>
<comment type="subcellular location">
    <subcellularLocation>
        <location evidence="2 10">Cell outer membrane</location>
        <topology evidence="2 10">Multi-pass membrane protein</topology>
    </subcellularLocation>
    <subcellularLocation>
        <location evidence="1">Membrane</location>
        <topology evidence="1">Single-pass membrane protein</topology>
    </subcellularLocation>
</comment>
<accession>A0A2W5THD3</accession>
<dbReference type="EMBL" id="QFQP01000016">
    <property type="protein sequence ID" value="PZR10785.1"/>
    <property type="molecule type" value="Genomic_DNA"/>
</dbReference>
<dbReference type="Pfam" id="PF03544">
    <property type="entry name" value="TonB_C"/>
    <property type="match status" value="1"/>
</dbReference>
<keyword evidence="9 10" id="KW-0998">Cell outer membrane</keyword>
<evidence type="ECO:0000256" key="5">
    <source>
        <dbReference type="ARBA" id="ARBA00022692"/>
    </source>
</evidence>
<evidence type="ECO:0000256" key="2">
    <source>
        <dbReference type="ARBA" id="ARBA00004571"/>
    </source>
</evidence>
<dbReference type="GO" id="GO:0015344">
    <property type="term" value="F:siderophore uptake transmembrane transporter activity"/>
    <property type="evidence" value="ECO:0007669"/>
    <property type="project" value="TreeGrafter"/>
</dbReference>
<dbReference type="InterPro" id="IPR039426">
    <property type="entry name" value="TonB-dep_rcpt-like"/>
</dbReference>
<dbReference type="Gene3D" id="2.170.130.10">
    <property type="entry name" value="TonB-dependent receptor, plug domain"/>
    <property type="match status" value="1"/>
</dbReference>
<evidence type="ECO:0000256" key="7">
    <source>
        <dbReference type="ARBA" id="ARBA00022989"/>
    </source>
</evidence>
<dbReference type="GO" id="GO:0044718">
    <property type="term" value="P:siderophore transmembrane transport"/>
    <property type="evidence" value="ECO:0007669"/>
    <property type="project" value="TreeGrafter"/>
</dbReference>
<proteinExistence type="inferred from homology"/>
<dbReference type="PANTHER" id="PTHR30069:SF29">
    <property type="entry name" value="HEMOGLOBIN AND HEMOGLOBIN-HAPTOGLOBIN-BINDING PROTEIN 1-RELATED"/>
    <property type="match status" value="1"/>
</dbReference>